<evidence type="ECO:0000256" key="1">
    <source>
        <dbReference type="ARBA" id="ARBA00022722"/>
    </source>
</evidence>
<dbReference type="GO" id="GO:0005737">
    <property type="term" value="C:cytoplasm"/>
    <property type="evidence" value="ECO:0007669"/>
    <property type="project" value="TreeGrafter"/>
</dbReference>
<gene>
    <name evidence="4" type="ORF">VNO78_16262</name>
</gene>
<dbReference type="Proteomes" id="UP001386955">
    <property type="component" value="Unassembled WGS sequence"/>
</dbReference>
<dbReference type="InterPro" id="IPR012337">
    <property type="entry name" value="RNaseH-like_sf"/>
</dbReference>
<dbReference type="SMART" id="SM00474">
    <property type="entry name" value="35EXOc"/>
    <property type="match status" value="1"/>
</dbReference>
<dbReference type="PANTHER" id="PTHR13620:SF105">
    <property type="entry name" value="OS01G0737700 PROTEIN"/>
    <property type="match status" value="1"/>
</dbReference>
<organism evidence="4 5">
    <name type="scientific">Psophocarpus tetragonolobus</name>
    <name type="common">Winged bean</name>
    <name type="synonym">Dolichos tetragonolobus</name>
    <dbReference type="NCBI Taxonomy" id="3891"/>
    <lineage>
        <taxon>Eukaryota</taxon>
        <taxon>Viridiplantae</taxon>
        <taxon>Streptophyta</taxon>
        <taxon>Embryophyta</taxon>
        <taxon>Tracheophyta</taxon>
        <taxon>Spermatophyta</taxon>
        <taxon>Magnoliopsida</taxon>
        <taxon>eudicotyledons</taxon>
        <taxon>Gunneridae</taxon>
        <taxon>Pentapetalae</taxon>
        <taxon>rosids</taxon>
        <taxon>fabids</taxon>
        <taxon>Fabales</taxon>
        <taxon>Fabaceae</taxon>
        <taxon>Papilionoideae</taxon>
        <taxon>50 kb inversion clade</taxon>
        <taxon>NPAAA clade</taxon>
        <taxon>indigoferoid/millettioid clade</taxon>
        <taxon>Phaseoleae</taxon>
        <taxon>Psophocarpus</taxon>
    </lineage>
</organism>
<evidence type="ECO:0000313" key="4">
    <source>
        <dbReference type="EMBL" id="KAK7395696.1"/>
    </source>
</evidence>
<keyword evidence="1" id="KW-0540">Nuclease</keyword>
<accession>A0AAN9XKM7</accession>
<keyword evidence="5" id="KW-1185">Reference proteome</keyword>
<dbReference type="Gene3D" id="3.30.420.10">
    <property type="entry name" value="Ribonuclease H-like superfamily/Ribonuclease H"/>
    <property type="match status" value="1"/>
</dbReference>
<name>A0AAN9XKM7_PSOTE</name>
<dbReference type="EMBL" id="JAYMYS010000004">
    <property type="protein sequence ID" value="KAK7395696.1"/>
    <property type="molecule type" value="Genomic_DNA"/>
</dbReference>
<dbReference type="CDD" id="cd06141">
    <property type="entry name" value="WRN_exo"/>
    <property type="match status" value="1"/>
</dbReference>
<dbReference type="SUPFAM" id="SSF53098">
    <property type="entry name" value="Ribonuclease H-like"/>
    <property type="match status" value="1"/>
</dbReference>
<keyword evidence="2" id="KW-0378">Hydrolase</keyword>
<dbReference type="InterPro" id="IPR051132">
    <property type="entry name" value="3-5_Exonuclease_domain"/>
</dbReference>
<dbReference type="Pfam" id="PF01612">
    <property type="entry name" value="DNA_pol_A_exo1"/>
    <property type="match status" value="1"/>
</dbReference>
<protein>
    <recommendedName>
        <fullName evidence="3">3'-5' exonuclease domain-containing protein</fullName>
    </recommendedName>
</protein>
<reference evidence="4 5" key="1">
    <citation type="submission" date="2024-01" db="EMBL/GenBank/DDBJ databases">
        <title>The genomes of 5 underutilized Papilionoideae crops provide insights into root nodulation and disease resistanc.</title>
        <authorList>
            <person name="Jiang F."/>
        </authorList>
    </citation>
    <scope>NUCLEOTIDE SEQUENCE [LARGE SCALE GENOMIC DNA]</scope>
    <source>
        <strain evidence="4">DUOXIRENSHENG_FW03</strain>
        <tissue evidence="4">Leaves</tissue>
    </source>
</reference>
<sequence>MAAMPERRDENGGNRNAVISMVDHGLPYDTHNLYDITFDGHTIHTLLASDPSLVDSWISTTIGDNHGGLTVGLDIEWRPNTQRNMQNPVATLQLCTGQRCLIFQIIHSPSIPPSLFSFLANPNITFLGVGIQEDVEKLLEDYNLQVANVCDLRTLAAGKLRDPDLNRAGLKSLGLRILGLQVAKPKWIIRSRWDNPWLTAEQVQYAAVDAFLSYEIGRRLTSFNN</sequence>
<proteinExistence type="predicted"/>
<dbReference type="PANTHER" id="PTHR13620">
    <property type="entry name" value="3-5 EXONUCLEASE"/>
    <property type="match status" value="1"/>
</dbReference>
<evidence type="ECO:0000313" key="5">
    <source>
        <dbReference type="Proteomes" id="UP001386955"/>
    </source>
</evidence>
<feature type="domain" description="3'-5' exonuclease" evidence="3">
    <location>
        <begin position="45"/>
        <end position="225"/>
    </location>
</feature>
<dbReference type="InterPro" id="IPR002562">
    <property type="entry name" value="3'-5'_exonuclease_dom"/>
</dbReference>
<dbReference type="GO" id="GO:0008408">
    <property type="term" value="F:3'-5' exonuclease activity"/>
    <property type="evidence" value="ECO:0007669"/>
    <property type="project" value="InterPro"/>
</dbReference>
<dbReference type="FunFam" id="3.30.420.10:FF:000054">
    <property type="entry name" value="Werner Syndrome-like exonuclease"/>
    <property type="match status" value="1"/>
</dbReference>
<dbReference type="GO" id="GO:0003676">
    <property type="term" value="F:nucleic acid binding"/>
    <property type="evidence" value="ECO:0007669"/>
    <property type="project" value="InterPro"/>
</dbReference>
<dbReference type="GO" id="GO:0005634">
    <property type="term" value="C:nucleus"/>
    <property type="evidence" value="ECO:0007669"/>
    <property type="project" value="TreeGrafter"/>
</dbReference>
<evidence type="ECO:0000256" key="2">
    <source>
        <dbReference type="ARBA" id="ARBA00022801"/>
    </source>
</evidence>
<dbReference type="GO" id="GO:0006139">
    <property type="term" value="P:nucleobase-containing compound metabolic process"/>
    <property type="evidence" value="ECO:0007669"/>
    <property type="project" value="InterPro"/>
</dbReference>
<dbReference type="InterPro" id="IPR036397">
    <property type="entry name" value="RNaseH_sf"/>
</dbReference>
<comment type="caution">
    <text evidence="4">The sequence shown here is derived from an EMBL/GenBank/DDBJ whole genome shotgun (WGS) entry which is preliminary data.</text>
</comment>
<dbReference type="AlphaFoldDB" id="A0AAN9XKM7"/>
<evidence type="ECO:0000259" key="3">
    <source>
        <dbReference type="SMART" id="SM00474"/>
    </source>
</evidence>